<accession>A0A9E7EAV0</accession>
<name>A0A9E7EAV0_9LILI</name>
<reference evidence="2" key="1">
    <citation type="submission" date="2022-05" db="EMBL/GenBank/DDBJ databases">
        <title>The Musa troglodytarum L. genome provides insights into the mechanism of non-climacteric behaviour and enrichment of carotenoids.</title>
        <authorList>
            <person name="Wang J."/>
        </authorList>
    </citation>
    <scope>NUCLEOTIDE SEQUENCE</scope>
    <source>
        <tissue evidence="2">Leaf</tissue>
    </source>
</reference>
<gene>
    <name evidence="2" type="ORF">MUK42_25239</name>
</gene>
<evidence type="ECO:0000313" key="3">
    <source>
        <dbReference type="Proteomes" id="UP001055439"/>
    </source>
</evidence>
<dbReference type="Proteomes" id="UP001055439">
    <property type="component" value="Chromosome 1"/>
</dbReference>
<protein>
    <submittedName>
        <fullName evidence="2">Uncharacterized protein</fullName>
    </submittedName>
</protein>
<feature type="region of interest" description="Disordered" evidence="1">
    <location>
        <begin position="99"/>
        <end position="128"/>
    </location>
</feature>
<organism evidence="2 3">
    <name type="scientific">Musa troglodytarum</name>
    <name type="common">fe'i banana</name>
    <dbReference type="NCBI Taxonomy" id="320322"/>
    <lineage>
        <taxon>Eukaryota</taxon>
        <taxon>Viridiplantae</taxon>
        <taxon>Streptophyta</taxon>
        <taxon>Embryophyta</taxon>
        <taxon>Tracheophyta</taxon>
        <taxon>Spermatophyta</taxon>
        <taxon>Magnoliopsida</taxon>
        <taxon>Liliopsida</taxon>
        <taxon>Zingiberales</taxon>
        <taxon>Musaceae</taxon>
        <taxon>Musa</taxon>
    </lineage>
</organism>
<evidence type="ECO:0000313" key="2">
    <source>
        <dbReference type="EMBL" id="URD73550.1"/>
    </source>
</evidence>
<sequence>MVGFLHVIYGTQGSAAYKCTHFDFSLASASAPSLRFYEFLRRSMASRSLLLLGIPKSSRRGSFERSNFVGSPASGPVPGDFEIDGVGLQAEGVGVRRANRQAVASSASKSRHEVSVRDRAREGRRERRQGWLREAERRREAGSLEVECGHLCEFGVGGEADGGKRGGVGFFQCGRIKNLKSTRRRNQQLGLIPPHSSASAMLLVRSSGMDYLWNSQIQNSIP</sequence>
<keyword evidence="3" id="KW-1185">Reference proteome</keyword>
<dbReference type="AlphaFoldDB" id="A0A9E7EAV0"/>
<proteinExistence type="predicted"/>
<feature type="compositionally biased region" description="Basic and acidic residues" evidence="1">
    <location>
        <begin position="110"/>
        <end position="128"/>
    </location>
</feature>
<evidence type="ECO:0000256" key="1">
    <source>
        <dbReference type="SAM" id="MobiDB-lite"/>
    </source>
</evidence>
<dbReference type="EMBL" id="CP097502">
    <property type="protein sequence ID" value="URD73550.1"/>
    <property type="molecule type" value="Genomic_DNA"/>
</dbReference>